<dbReference type="GO" id="GO:0051213">
    <property type="term" value="F:dioxygenase activity"/>
    <property type="evidence" value="ECO:0007669"/>
    <property type="project" value="UniProtKB-KW"/>
</dbReference>
<keyword evidence="3" id="KW-1133">Transmembrane helix</keyword>
<dbReference type="InParanoid" id="A0A200RBZ8"/>
<dbReference type="Pfam" id="PF14226">
    <property type="entry name" value="DIOX_N"/>
    <property type="match status" value="1"/>
</dbReference>
<dbReference type="PANTHER" id="PTHR34945:SF8">
    <property type="entry name" value="DOWNSTREAM TARGET OF AGL15-4"/>
    <property type="match status" value="1"/>
</dbReference>
<keyword evidence="6" id="KW-0560">Oxidoreductase</keyword>
<dbReference type="AlphaFoldDB" id="A0A200RBZ8"/>
<dbReference type="Proteomes" id="UP000195402">
    <property type="component" value="Unassembled WGS sequence"/>
</dbReference>
<dbReference type="Pfam" id="PF03171">
    <property type="entry name" value="2OG-FeII_Oxy"/>
    <property type="match status" value="1"/>
</dbReference>
<evidence type="ECO:0000259" key="5">
    <source>
        <dbReference type="Pfam" id="PF14226"/>
    </source>
</evidence>
<evidence type="ECO:0000256" key="1">
    <source>
        <dbReference type="ARBA" id="ARBA00022723"/>
    </source>
</evidence>
<feature type="transmembrane region" description="Helical" evidence="3">
    <location>
        <begin position="361"/>
        <end position="377"/>
    </location>
</feature>
<accession>A0A200RBZ8</accession>
<feature type="domain" description="Isopenicillin N synthase-like Fe(2+) 2OG dioxygenase" evidence="4">
    <location>
        <begin position="277"/>
        <end position="338"/>
    </location>
</feature>
<keyword evidence="3" id="KW-0472">Membrane</keyword>
<dbReference type="Gene3D" id="2.60.120.330">
    <property type="entry name" value="B-lactam Antibiotic, Isopenicillin N Synthase, Chain"/>
    <property type="match status" value="1"/>
</dbReference>
<dbReference type="OrthoDB" id="1928184at2759"/>
<keyword evidence="3" id="KW-0812">Transmembrane</keyword>
<dbReference type="InterPro" id="IPR027443">
    <property type="entry name" value="IPNS-like_sf"/>
</dbReference>
<dbReference type="STRING" id="56857.A0A200RBZ8"/>
<dbReference type="InterPro" id="IPR044861">
    <property type="entry name" value="IPNS-like_FE2OG_OXY"/>
</dbReference>
<dbReference type="FunCoup" id="A0A200RBZ8">
    <property type="interactions" value="377"/>
</dbReference>
<dbReference type="PANTHER" id="PTHR34945">
    <property type="entry name" value="2-OXOGLUTARATE (2OG) AND FE(II)-DEPENDENT OXYGENASE SUPERFAMILY PROTEIN"/>
    <property type="match status" value="1"/>
</dbReference>
<organism evidence="6 7">
    <name type="scientific">Macleaya cordata</name>
    <name type="common">Five-seeded plume-poppy</name>
    <name type="synonym">Bocconia cordata</name>
    <dbReference type="NCBI Taxonomy" id="56857"/>
    <lineage>
        <taxon>Eukaryota</taxon>
        <taxon>Viridiplantae</taxon>
        <taxon>Streptophyta</taxon>
        <taxon>Embryophyta</taxon>
        <taxon>Tracheophyta</taxon>
        <taxon>Spermatophyta</taxon>
        <taxon>Magnoliopsida</taxon>
        <taxon>Ranunculales</taxon>
        <taxon>Papaveraceae</taxon>
        <taxon>Papaveroideae</taxon>
        <taxon>Macleaya</taxon>
    </lineage>
</organism>
<evidence type="ECO:0000256" key="3">
    <source>
        <dbReference type="SAM" id="Phobius"/>
    </source>
</evidence>
<dbReference type="OMA" id="LCIRKHR"/>
<keyword evidence="6" id="KW-0223">Dioxygenase</keyword>
<proteinExistence type="predicted"/>
<evidence type="ECO:0000256" key="2">
    <source>
        <dbReference type="ARBA" id="ARBA00023004"/>
    </source>
</evidence>
<reference evidence="6 7" key="1">
    <citation type="journal article" date="2017" name="Mol. Plant">
        <title>The Genome of Medicinal Plant Macleaya cordata Provides New Insights into Benzylisoquinoline Alkaloids Metabolism.</title>
        <authorList>
            <person name="Liu X."/>
            <person name="Liu Y."/>
            <person name="Huang P."/>
            <person name="Ma Y."/>
            <person name="Qing Z."/>
            <person name="Tang Q."/>
            <person name="Cao H."/>
            <person name="Cheng P."/>
            <person name="Zheng Y."/>
            <person name="Yuan Z."/>
            <person name="Zhou Y."/>
            <person name="Liu J."/>
            <person name="Tang Z."/>
            <person name="Zhuo Y."/>
            <person name="Zhang Y."/>
            <person name="Yu L."/>
            <person name="Huang J."/>
            <person name="Yang P."/>
            <person name="Peng Q."/>
            <person name="Zhang J."/>
            <person name="Jiang W."/>
            <person name="Zhang Z."/>
            <person name="Lin K."/>
            <person name="Ro D.K."/>
            <person name="Chen X."/>
            <person name="Xiong X."/>
            <person name="Shang Y."/>
            <person name="Huang S."/>
            <person name="Zeng J."/>
        </authorList>
    </citation>
    <scope>NUCLEOTIDE SEQUENCE [LARGE SCALE GENOMIC DNA]</scope>
    <source>
        <strain evidence="7">cv. BLH2017</strain>
        <tissue evidence="6">Root</tissue>
    </source>
</reference>
<sequence length="378" mass="42512">MAISSEITLLPGNLLDFRAPPPSPIGNESSRRSSFVNDDVLTEFLEHSLQVPDLILPDRIFPKEISVQNPPEIDFKSLLVSNNNNTELDSKVLESISTIGCFQLINHGISDDLIKSVLDCAAGVFQMSPENKAILLRSFGKRYGFEEFSGYDEMEMSEEFVWCRDEDLKSAMEGIWSDGYSNFSQKLEGLSTQIEKVATEVLRVLSDNTTTFGKLTKETDHREEEIDGLVCCLYNHCRNFQAVRSSESSLRLDVIRMLVNGSDNSHALGVHVCNGASEFHLYSKKGWISFCPNRDAIVVTIGDQIQAWSGGQYKHVNGKPIFKAEAENNISMAFLYSPPTIITSENFKGTEMKTISLRQQFILAIFFTLVYHFILNIF</sequence>
<evidence type="ECO:0000313" key="7">
    <source>
        <dbReference type="Proteomes" id="UP000195402"/>
    </source>
</evidence>
<dbReference type="SUPFAM" id="SSF51197">
    <property type="entry name" value="Clavaminate synthase-like"/>
    <property type="match status" value="1"/>
</dbReference>
<comment type="caution">
    <text evidence="6">The sequence shown here is derived from an EMBL/GenBank/DDBJ whole genome shotgun (WGS) entry which is preliminary data.</text>
</comment>
<feature type="domain" description="Non-haem dioxygenase N-terminal" evidence="5">
    <location>
        <begin position="71"/>
        <end position="152"/>
    </location>
</feature>
<keyword evidence="1" id="KW-0479">Metal-binding</keyword>
<name>A0A200RBZ8_MACCD</name>
<dbReference type="InterPro" id="IPR026992">
    <property type="entry name" value="DIOX_N"/>
</dbReference>
<keyword evidence="2" id="KW-0408">Iron</keyword>
<keyword evidence="7" id="KW-1185">Reference proteome</keyword>
<evidence type="ECO:0000313" key="6">
    <source>
        <dbReference type="EMBL" id="OVA20231.1"/>
    </source>
</evidence>
<dbReference type="GO" id="GO:0046872">
    <property type="term" value="F:metal ion binding"/>
    <property type="evidence" value="ECO:0007669"/>
    <property type="project" value="UniProtKB-KW"/>
</dbReference>
<gene>
    <name evidence="6" type="ORF">BVC80_157g23</name>
</gene>
<protein>
    <submittedName>
        <fullName evidence="6">Non-heme dioxygenase N-terminal domain</fullName>
    </submittedName>
</protein>
<dbReference type="EMBL" id="MVGT01000143">
    <property type="protein sequence ID" value="OVA20231.1"/>
    <property type="molecule type" value="Genomic_DNA"/>
</dbReference>
<evidence type="ECO:0000259" key="4">
    <source>
        <dbReference type="Pfam" id="PF03171"/>
    </source>
</evidence>